<organism evidence="1 2">
    <name type="scientific">Alkalimonas collagenimarina</name>
    <dbReference type="NCBI Taxonomy" id="400390"/>
    <lineage>
        <taxon>Bacteria</taxon>
        <taxon>Pseudomonadati</taxon>
        <taxon>Pseudomonadota</taxon>
        <taxon>Gammaproteobacteria</taxon>
        <taxon>Alkalimonas</taxon>
    </lineage>
</organism>
<name>A0ABT9H1V4_9GAMM</name>
<evidence type="ECO:0000313" key="1">
    <source>
        <dbReference type="EMBL" id="MDP4537306.1"/>
    </source>
</evidence>
<dbReference type="SUPFAM" id="SSF82784">
    <property type="entry name" value="OsmC-like"/>
    <property type="match status" value="1"/>
</dbReference>
<evidence type="ECO:0000313" key="2">
    <source>
        <dbReference type="Proteomes" id="UP001231616"/>
    </source>
</evidence>
<dbReference type="Gene3D" id="2.20.25.10">
    <property type="match status" value="1"/>
</dbReference>
<gene>
    <name evidence="1" type="ORF">Q3O60_14025</name>
</gene>
<dbReference type="Pfam" id="PF02566">
    <property type="entry name" value="OsmC"/>
    <property type="match status" value="1"/>
</dbReference>
<dbReference type="Gene3D" id="3.30.300.20">
    <property type="match status" value="1"/>
</dbReference>
<dbReference type="InterPro" id="IPR036102">
    <property type="entry name" value="OsmC/Ohrsf"/>
</dbReference>
<sequence length="142" mass="15389">MEASVKWLDTMTFVGHSGSGHQVVFDADSTQHSAPSPMEMLLMSAGACSSVDVVSILKKARQQILHCEVKLQAERAETIPRVFTKMHLHFEITGVDVNEKQVAKAVQLSAEKYCSVSLMLAKSLEVTHSFSVKAAEGLASAN</sequence>
<dbReference type="RefSeq" id="WP_305894567.1">
    <property type="nucleotide sequence ID" value="NZ_JAUZVZ010000022.1"/>
</dbReference>
<dbReference type="PANTHER" id="PTHR34352">
    <property type="entry name" value="PROTEIN YHFA"/>
    <property type="match status" value="1"/>
</dbReference>
<accession>A0ABT9H1V4</accession>
<dbReference type="EMBL" id="JAUZVZ010000022">
    <property type="protein sequence ID" value="MDP4537306.1"/>
    <property type="molecule type" value="Genomic_DNA"/>
</dbReference>
<keyword evidence="2" id="KW-1185">Reference proteome</keyword>
<dbReference type="InterPro" id="IPR015946">
    <property type="entry name" value="KH_dom-like_a/b"/>
</dbReference>
<dbReference type="InterPro" id="IPR003718">
    <property type="entry name" value="OsmC/Ohr_fam"/>
</dbReference>
<dbReference type="NCBIfam" id="NF008009">
    <property type="entry name" value="PRK10738.1"/>
    <property type="match status" value="1"/>
</dbReference>
<dbReference type="PANTHER" id="PTHR34352:SF1">
    <property type="entry name" value="PROTEIN YHFA"/>
    <property type="match status" value="1"/>
</dbReference>
<protein>
    <submittedName>
        <fullName evidence="1">OsmC family protein</fullName>
    </submittedName>
</protein>
<comment type="caution">
    <text evidence="1">The sequence shown here is derived from an EMBL/GenBank/DDBJ whole genome shotgun (WGS) entry which is preliminary data.</text>
</comment>
<dbReference type="Proteomes" id="UP001231616">
    <property type="component" value="Unassembled WGS sequence"/>
</dbReference>
<reference evidence="1 2" key="1">
    <citation type="submission" date="2023-08" db="EMBL/GenBank/DDBJ databases">
        <authorList>
            <person name="Joshi A."/>
            <person name="Thite S."/>
        </authorList>
    </citation>
    <scope>NUCLEOTIDE SEQUENCE [LARGE SCALE GENOMIC DNA]</scope>
    <source>
        <strain evidence="1 2">AC40</strain>
    </source>
</reference>
<proteinExistence type="predicted"/>